<proteinExistence type="predicted"/>
<protein>
    <submittedName>
        <fullName evidence="1">Uncharacterized protein</fullName>
    </submittedName>
</protein>
<evidence type="ECO:0000313" key="1">
    <source>
        <dbReference type="EMBL" id="OIQ75502.1"/>
    </source>
</evidence>
<gene>
    <name evidence="1" type="ORF">GALL_428320</name>
</gene>
<sequence>MQLLGLRAGHVLHREAEIGGIDFSRDRCRFQFFQQGLALVPGHAFAAGDHHVALQRRNGNEGEFAADEAETGVEVVEVALDLVKDFLRVVHQVHLVDGHHDVRDAKQARNVGVAAGLRQHALARIDQDDGQVRGRGSRHHIAGVLLVPRRVGNDEFSPGGGEVAVGHVDGDALFALGLQAVGEQRQVRALGALFVFHVEGGVELILEHPLGVDQKASDQGGFAVIHAASGGEAQQRGFGGRKQVFVEYIHII</sequence>
<organism evidence="1">
    <name type="scientific">mine drainage metagenome</name>
    <dbReference type="NCBI Taxonomy" id="410659"/>
    <lineage>
        <taxon>unclassified sequences</taxon>
        <taxon>metagenomes</taxon>
        <taxon>ecological metagenomes</taxon>
    </lineage>
</organism>
<comment type="caution">
    <text evidence="1">The sequence shown here is derived from an EMBL/GenBank/DDBJ whole genome shotgun (WGS) entry which is preliminary data.</text>
</comment>
<dbReference type="EMBL" id="MLJW01002145">
    <property type="protein sequence ID" value="OIQ75502.1"/>
    <property type="molecule type" value="Genomic_DNA"/>
</dbReference>
<reference evidence="1" key="1">
    <citation type="submission" date="2016-10" db="EMBL/GenBank/DDBJ databases">
        <title>Sequence of Gallionella enrichment culture.</title>
        <authorList>
            <person name="Poehlein A."/>
            <person name="Muehling M."/>
            <person name="Daniel R."/>
        </authorList>
    </citation>
    <scope>NUCLEOTIDE SEQUENCE</scope>
</reference>
<dbReference type="AntiFam" id="ANF00072">
    <property type="entry name" value="Shadow ORF (opposite TypA)"/>
</dbReference>
<name>A0A1J5PV89_9ZZZZ</name>
<dbReference type="AlphaFoldDB" id="A0A1J5PV89"/>
<accession>A0A1J5PV89</accession>